<dbReference type="SMR" id="A0A1D6HIT1"/>
<dbReference type="PANTHER" id="PTHR11208">
    <property type="entry name" value="RNA-BINDING PROTEIN RELATED"/>
    <property type="match status" value="1"/>
</dbReference>
<dbReference type="Pfam" id="PF16544">
    <property type="entry name" value="STAR_dimer"/>
    <property type="match status" value="1"/>
</dbReference>
<gene>
    <name evidence="5" type="ORF">ZEAMMB73_Zm00001d017882</name>
</gene>
<dbReference type="GO" id="GO:0003723">
    <property type="term" value="F:RNA binding"/>
    <property type="evidence" value="ECO:0007669"/>
    <property type="project" value="UniProtKB-KW"/>
</dbReference>
<feature type="region of interest" description="Disordered" evidence="2">
    <location>
        <begin position="1"/>
        <end position="22"/>
    </location>
</feature>
<dbReference type="InterPro" id="IPR004087">
    <property type="entry name" value="KH_dom"/>
</dbReference>
<reference evidence="5" key="1">
    <citation type="submission" date="2015-12" db="EMBL/GenBank/DDBJ databases">
        <title>Update maize B73 reference genome by single molecule sequencing technologies.</title>
        <authorList>
            <consortium name="Maize Genome Sequencing Project"/>
            <person name="Ware D."/>
        </authorList>
    </citation>
    <scope>NUCLEOTIDE SEQUENCE</scope>
    <source>
        <tissue evidence="5">Seedling</tissue>
    </source>
</reference>
<dbReference type="OMA" id="RADLNGW"/>
<feature type="domain" description="K Homology" evidence="4">
    <location>
        <begin position="135"/>
        <end position="248"/>
    </location>
</feature>
<feature type="region of interest" description="Disordered" evidence="2">
    <location>
        <begin position="283"/>
        <end position="306"/>
    </location>
</feature>
<dbReference type="IntAct" id="A0A1D6HIT1">
    <property type="interactions" value="3"/>
</dbReference>
<dbReference type="InParanoid" id="A0A1D6HIT1"/>
<keyword evidence="3" id="KW-0472">Membrane</keyword>
<evidence type="ECO:0000256" key="2">
    <source>
        <dbReference type="SAM" id="MobiDB-lite"/>
    </source>
</evidence>
<dbReference type="Gene3D" id="3.30.1370.10">
    <property type="entry name" value="K Homology domain, type 1"/>
    <property type="match status" value="1"/>
</dbReference>
<dbReference type="AlphaFoldDB" id="A0A1D6HIT1"/>
<feature type="transmembrane region" description="Helical" evidence="3">
    <location>
        <begin position="188"/>
        <end position="207"/>
    </location>
</feature>
<keyword evidence="3" id="KW-0812">Transmembrane</keyword>
<dbReference type="EMBL" id="CM000781">
    <property type="protein sequence ID" value="AQK74410.1"/>
    <property type="molecule type" value="Genomic_DNA"/>
</dbReference>
<proteinExistence type="predicted"/>
<dbReference type="SMART" id="SM00322">
    <property type="entry name" value="KH"/>
    <property type="match status" value="1"/>
</dbReference>
<dbReference type="PANTHER" id="PTHR11208:SF104">
    <property type="entry name" value="OS02G0722700 PROTEIN"/>
    <property type="match status" value="1"/>
</dbReference>
<protein>
    <submittedName>
        <fullName evidence="5">KH domain-containing protein</fullName>
    </submittedName>
</protein>
<dbReference type="InterPro" id="IPR045071">
    <property type="entry name" value="BBP-like"/>
</dbReference>
<evidence type="ECO:0000259" key="4">
    <source>
        <dbReference type="SMART" id="SM00322"/>
    </source>
</evidence>
<dbReference type="InterPro" id="IPR055256">
    <property type="entry name" value="KH_1_KHDC4/BBP-like"/>
</dbReference>
<keyword evidence="1" id="KW-0694">RNA-binding</keyword>
<keyword evidence="3" id="KW-1133">Transmembrane helix</keyword>
<dbReference type="InterPro" id="IPR032377">
    <property type="entry name" value="STAR_dimer"/>
</dbReference>
<evidence type="ECO:0000313" key="5">
    <source>
        <dbReference type="EMBL" id="AQK74410.1"/>
    </source>
</evidence>
<feature type="compositionally biased region" description="Low complexity" evidence="2">
    <location>
        <begin position="10"/>
        <end position="20"/>
    </location>
</feature>
<name>A0A1D6HIT1_MAIZE</name>
<dbReference type="SUPFAM" id="SSF54791">
    <property type="entry name" value="Eukaryotic type KH-domain (KH-domain type I)"/>
    <property type="match status" value="1"/>
</dbReference>
<dbReference type="Pfam" id="PF22675">
    <property type="entry name" value="KH-I_KHDC4-BBP"/>
    <property type="match status" value="1"/>
</dbReference>
<dbReference type="ExpressionAtlas" id="A0A1D6HIT1">
    <property type="expression patterns" value="baseline and differential"/>
</dbReference>
<dbReference type="STRING" id="4577.A0A1D6HIT1"/>
<evidence type="ECO:0000256" key="3">
    <source>
        <dbReference type="SAM" id="Phobius"/>
    </source>
</evidence>
<accession>A0A1D6HIT1</accession>
<organism evidence="5">
    <name type="scientific">Zea mays</name>
    <name type="common">Maize</name>
    <dbReference type="NCBI Taxonomy" id="4577"/>
    <lineage>
        <taxon>Eukaryota</taxon>
        <taxon>Viridiplantae</taxon>
        <taxon>Streptophyta</taxon>
        <taxon>Embryophyta</taxon>
        <taxon>Tracheophyta</taxon>
        <taxon>Spermatophyta</taxon>
        <taxon>Magnoliopsida</taxon>
        <taxon>Liliopsida</taxon>
        <taxon>Poales</taxon>
        <taxon>Poaceae</taxon>
        <taxon>PACMAD clade</taxon>
        <taxon>Panicoideae</taxon>
        <taxon>Andropogonodae</taxon>
        <taxon>Andropogoneae</taxon>
        <taxon>Tripsacinae</taxon>
        <taxon>Zea</taxon>
    </lineage>
</organism>
<dbReference type="InterPro" id="IPR036612">
    <property type="entry name" value="KH_dom_type_1_sf"/>
</dbReference>
<evidence type="ECO:0000256" key="1">
    <source>
        <dbReference type="ARBA" id="ARBA00022884"/>
    </source>
</evidence>
<sequence length="306" mass="33666">MSSGRYMAYSPSPSTTPHSPRIAGLRAPSAAVAEQEKYLAELLAERQKLGPFVPVIPHSVRLLNQEILRVSTLLENASLLNQSGLEHGSPLTTGGLYSNGAATDMNVWTSAFQPESSPAYSWLGGSQGSSSGLIVKKTMKVDIPVDKYPTFNFVGRILGPRGNSLKRVEANTDCRVLIRGRGSIKDPARWIFCLLSAMGLGIAYAVIFQEEMMRGKPGYEHLNEPLHILVEAELPVEIIDARLMQAREILEDLLKPVDESQDYFKKQQLRELAMLNGTLREEGMQRSGSASPFHNSLGMKRAKTRG</sequence>